<comment type="similarity">
    <text evidence="12">Belongs to the LpxC family.</text>
</comment>
<protein>
    <recommendedName>
        <fullName evidence="4 12">UDP-3-O-acyl-N-acetylglucosamine deacetylase</fullName>
        <shortName evidence="12">UDP-3-O-acyl-GlcNAc deacetylase</shortName>
        <ecNumber evidence="4 12">3.5.1.108</ecNumber>
    </recommendedName>
    <alternativeName>
        <fullName evidence="12">UDP-3-O-[R-3-hydroxymyristoyl]-N-acetylglucosamine deacetylase</fullName>
    </alternativeName>
</protein>
<dbReference type="Proteomes" id="UP001139319">
    <property type="component" value="Unassembled WGS sequence"/>
</dbReference>
<dbReference type="GO" id="GO:0103117">
    <property type="term" value="F:UDP-3-O-acyl-N-acetylglucosamine deacetylase activity"/>
    <property type="evidence" value="ECO:0007669"/>
    <property type="project" value="UniProtKB-UniRule"/>
</dbReference>
<dbReference type="Gene3D" id="3.30.1700.10">
    <property type="entry name" value="lpxc deacetylase, domain 2"/>
    <property type="match status" value="1"/>
</dbReference>
<dbReference type="InterPro" id="IPR011334">
    <property type="entry name" value="UDP-acyl_GlcNac_deAcase_C"/>
</dbReference>
<evidence type="ECO:0000256" key="9">
    <source>
        <dbReference type="ARBA" id="ARBA00022833"/>
    </source>
</evidence>
<evidence type="ECO:0000256" key="3">
    <source>
        <dbReference type="ARBA" id="ARBA00005002"/>
    </source>
</evidence>
<dbReference type="GO" id="GO:0046872">
    <property type="term" value="F:metal ion binding"/>
    <property type="evidence" value="ECO:0007669"/>
    <property type="project" value="UniProtKB-KW"/>
</dbReference>
<reference evidence="13" key="2">
    <citation type="submission" date="2023-01" db="EMBL/GenBank/DDBJ databases">
        <title>Gilvimarinus xylanilyticus HB14 isolated from Caulerpa lentillifera aquaculture base in Hainan, China.</title>
        <authorList>
            <person name="Zhang Y.-J."/>
        </authorList>
    </citation>
    <scope>NUCLEOTIDE SEQUENCE</scope>
    <source>
        <strain evidence="13">HB14</strain>
    </source>
</reference>
<evidence type="ECO:0000256" key="8">
    <source>
        <dbReference type="ARBA" id="ARBA00022801"/>
    </source>
</evidence>
<comment type="cofactor">
    <cofactor evidence="1 12">
        <name>Zn(2+)</name>
        <dbReference type="ChEBI" id="CHEBI:29105"/>
    </cofactor>
</comment>
<dbReference type="PANTHER" id="PTHR33694:SF1">
    <property type="entry name" value="UDP-3-O-ACYL-N-ACETYLGLUCOSAMINE DEACETYLASE 1, MITOCHONDRIAL-RELATED"/>
    <property type="match status" value="1"/>
</dbReference>
<dbReference type="HAMAP" id="MF_00388">
    <property type="entry name" value="LpxC"/>
    <property type="match status" value="1"/>
</dbReference>
<dbReference type="Gene3D" id="3.30.230.20">
    <property type="entry name" value="lpxc deacetylase, domain 1"/>
    <property type="match status" value="1"/>
</dbReference>
<reference evidence="13" key="1">
    <citation type="submission" date="2022-05" db="EMBL/GenBank/DDBJ databases">
        <authorList>
            <person name="Sun H.-N."/>
        </authorList>
    </citation>
    <scope>NUCLEOTIDE SEQUENCE</scope>
    <source>
        <strain evidence="13">HB14</strain>
    </source>
</reference>
<comment type="function">
    <text evidence="2 12">Catalyzes the hydrolysis of UDP-3-O-myristoyl-N-acetylglucosamine to form UDP-3-O-myristoylglucosamine and acetate, the committed step in lipid A biosynthesis.</text>
</comment>
<evidence type="ECO:0000256" key="6">
    <source>
        <dbReference type="ARBA" id="ARBA00022556"/>
    </source>
</evidence>
<gene>
    <name evidence="12 13" type="primary">lpxC</name>
    <name evidence="13" type="ORF">M6D89_14830</name>
</gene>
<dbReference type="RefSeq" id="WP_253968867.1">
    <property type="nucleotide sequence ID" value="NZ_JAMFTH010000005.1"/>
</dbReference>
<keyword evidence="9 12" id="KW-0862">Zinc</keyword>
<feature type="binding site" evidence="12">
    <location>
        <position position="246"/>
    </location>
    <ligand>
        <name>Zn(2+)</name>
        <dbReference type="ChEBI" id="CHEBI:29105"/>
    </ligand>
</feature>
<evidence type="ECO:0000256" key="1">
    <source>
        <dbReference type="ARBA" id="ARBA00001947"/>
    </source>
</evidence>
<name>A0A9X2HYV8_9GAMM</name>
<organism evidence="13 14">
    <name type="scientific">Gilvimarinus xylanilyticus</name>
    <dbReference type="NCBI Taxonomy" id="2944139"/>
    <lineage>
        <taxon>Bacteria</taxon>
        <taxon>Pseudomonadati</taxon>
        <taxon>Pseudomonadota</taxon>
        <taxon>Gammaproteobacteria</taxon>
        <taxon>Cellvibrionales</taxon>
        <taxon>Cellvibrionaceae</taxon>
        <taxon>Gilvimarinus</taxon>
    </lineage>
</organism>
<evidence type="ECO:0000256" key="7">
    <source>
        <dbReference type="ARBA" id="ARBA00022723"/>
    </source>
</evidence>
<dbReference type="AlphaFoldDB" id="A0A9X2HYV8"/>
<dbReference type="NCBIfam" id="TIGR00325">
    <property type="entry name" value="lpxC"/>
    <property type="match status" value="1"/>
</dbReference>
<evidence type="ECO:0000313" key="14">
    <source>
        <dbReference type="Proteomes" id="UP001139319"/>
    </source>
</evidence>
<keyword evidence="8 12" id="KW-0378">Hydrolase</keyword>
<sequence length="307" mass="34033">MKTSQYYQHTINTPFTCFGRGLHTGVPVVMKVLPADENTGRTFVRRDCLSGQNHVRAIWFNVRHTQLNTKLSNRFGVTVSTVEHLMAAFAAHGVDNVKVVLDGPEVPILEGSSRTFSDLIMASGLKQQRARRKVIVVKRPVKIAQDDRVGMLLPSSGMMADLEIDFSAPAVGRQKLQRINMNEETFVRSIRDARTFGMAEDVEHLIQNGFARGASMKNAVVVKGDRILNPEGLHYPDECVRHKVLDLYGDLAMAGAPIQGHFRGFKSGHQINAGVVTKLLTDSQNFDFVDAEQADIYGKDSAQQRTA</sequence>
<dbReference type="SUPFAM" id="SSF54211">
    <property type="entry name" value="Ribosomal protein S5 domain 2-like"/>
    <property type="match status" value="2"/>
</dbReference>
<dbReference type="PANTHER" id="PTHR33694">
    <property type="entry name" value="UDP-3-O-ACYL-N-ACETYLGLUCOSAMINE DEACETYLASE 1, MITOCHONDRIAL-RELATED"/>
    <property type="match status" value="1"/>
</dbReference>
<dbReference type="InterPro" id="IPR020568">
    <property type="entry name" value="Ribosomal_Su5_D2-typ_SF"/>
</dbReference>
<dbReference type="EMBL" id="JAMFTH010000005">
    <property type="protein sequence ID" value="MCP8900580.1"/>
    <property type="molecule type" value="Genomic_DNA"/>
</dbReference>
<keyword evidence="10 12" id="KW-0443">Lipid metabolism</keyword>
<keyword evidence="5 12" id="KW-0444">Lipid biosynthesis</keyword>
<comment type="pathway">
    <text evidence="3 12">Glycolipid biosynthesis; lipid IV(A) biosynthesis; lipid IV(A) from (3R)-3-hydroxytetradecanoyl-[acyl-carrier-protein] and UDP-N-acetyl-alpha-D-glucosamine: step 2/6.</text>
</comment>
<accession>A0A9X2HYV8</accession>
<dbReference type="EC" id="3.5.1.108" evidence="4 12"/>
<dbReference type="Pfam" id="PF03331">
    <property type="entry name" value="LpxC"/>
    <property type="match status" value="1"/>
</dbReference>
<comment type="caution">
    <text evidence="13">The sequence shown here is derived from an EMBL/GenBank/DDBJ whole genome shotgun (WGS) entry which is preliminary data.</text>
</comment>
<proteinExistence type="inferred from homology"/>
<evidence type="ECO:0000256" key="4">
    <source>
        <dbReference type="ARBA" id="ARBA00012745"/>
    </source>
</evidence>
<evidence type="ECO:0000256" key="10">
    <source>
        <dbReference type="ARBA" id="ARBA00023098"/>
    </source>
</evidence>
<evidence type="ECO:0000256" key="2">
    <source>
        <dbReference type="ARBA" id="ARBA00002923"/>
    </source>
</evidence>
<dbReference type="GO" id="GO:0009245">
    <property type="term" value="P:lipid A biosynthetic process"/>
    <property type="evidence" value="ECO:0007669"/>
    <property type="project" value="UniProtKB-UniRule"/>
</dbReference>
<comment type="catalytic activity">
    <reaction evidence="11 12">
        <text>a UDP-3-O-[(3R)-3-hydroxyacyl]-N-acetyl-alpha-D-glucosamine + H2O = a UDP-3-O-[(3R)-3-hydroxyacyl]-alpha-D-glucosamine + acetate</text>
        <dbReference type="Rhea" id="RHEA:67816"/>
        <dbReference type="ChEBI" id="CHEBI:15377"/>
        <dbReference type="ChEBI" id="CHEBI:30089"/>
        <dbReference type="ChEBI" id="CHEBI:137740"/>
        <dbReference type="ChEBI" id="CHEBI:173225"/>
        <dbReference type="EC" id="3.5.1.108"/>
    </reaction>
</comment>
<evidence type="ECO:0000256" key="5">
    <source>
        <dbReference type="ARBA" id="ARBA00022516"/>
    </source>
</evidence>
<evidence type="ECO:0000313" key="13">
    <source>
        <dbReference type="EMBL" id="MCP8900580.1"/>
    </source>
</evidence>
<evidence type="ECO:0000256" key="12">
    <source>
        <dbReference type="HAMAP-Rule" id="MF_00388"/>
    </source>
</evidence>
<keyword evidence="6 12" id="KW-0441">Lipid A biosynthesis</keyword>
<keyword evidence="7 12" id="KW-0479">Metal-binding</keyword>
<feature type="active site" description="Proton donor" evidence="12">
    <location>
        <position position="269"/>
    </location>
</feature>
<feature type="binding site" evidence="12">
    <location>
        <position position="84"/>
    </location>
    <ligand>
        <name>Zn(2+)</name>
        <dbReference type="ChEBI" id="CHEBI:29105"/>
    </ligand>
</feature>
<dbReference type="InterPro" id="IPR004463">
    <property type="entry name" value="UDP-acyl_GlcNac_deAcase"/>
</dbReference>
<dbReference type="InterPro" id="IPR015870">
    <property type="entry name" value="UDP-acyl_N-AcGlcN_deAcase_N"/>
</dbReference>
<dbReference type="GO" id="GO:0016020">
    <property type="term" value="C:membrane"/>
    <property type="evidence" value="ECO:0007669"/>
    <property type="project" value="GOC"/>
</dbReference>
<keyword evidence="14" id="KW-1185">Reference proteome</keyword>
<feature type="binding site" evidence="12">
    <location>
        <position position="242"/>
    </location>
    <ligand>
        <name>Zn(2+)</name>
        <dbReference type="ChEBI" id="CHEBI:29105"/>
    </ligand>
</feature>
<evidence type="ECO:0000256" key="11">
    <source>
        <dbReference type="ARBA" id="ARBA00024535"/>
    </source>
</evidence>